<feature type="region of interest" description="Disordered" evidence="1">
    <location>
        <begin position="251"/>
        <end position="272"/>
    </location>
</feature>
<dbReference type="Pfam" id="PF04672">
    <property type="entry name" value="Methyltransf_19"/>
    <property type="match status" value="1"/>
</dbReference>
<comment type="caution">
    <text evidence="2">The sequence shown here is derived from an EMBL/GenBank/DDBJ whole genome shotgun (WGS) entry which is preliminary data.</text>
</comment>
<dbReference type="EC" id="2.1.1.-" evidence="2"/>
<reference evidence="3" key="1">
    <citation type="submission" date="2023-07" db="EMBL/GenBank/DDBJ databases">
        <title>30 novel species of actinomycetes from the DSMZ collection.</title>
        <authorList>
            <person name="Nouioui I."/>
        </authorList>
    </citation>
    <scope>NUCLEOTIDE SEQUENCE [LARGE SCALE GENOMIC DNA]</scope>
    <source>
        <strain evidence="3">DSM 42041</strain>
    </source>
</reference>
<dbReference type="Proteomes" id="UP001183414">
    <property type="component" value="Unassembled WGS sequence"/>
</dbReference>
<dbReference type="SUPFAM" id="SSF53335">
    <property type="entry name" value="S-adenosyl-L-methionine-dependent methyltransferases"/>
    <property type="match status" value="1"/>
</dbReference>
<evidence type="ECO:0000313" key="2">
    <source>
        <dbReference type="EMBL" id="MDT0379922.1"/>
    </source>
</evidence>
<keyword evidence="2" id="KW-0489">Methyltransferase</keyword>
<dbReference type="InterPro" id="IPR006764">
    <property type="entry name" value="SAM_dep_MeTrfase_SAV2177_type"/>
</dbReference>
<organism evidence="2 3">
    <name type="scientific">Streptomyces hazeniae</name>
    <dbReference type="NCBI Taxonomy" id="3075538"/>
    <lineage>
        <taxon>Bacteria</taxon>
        <taxon>Bacillati</taxon>
        <taxon>Actinomycetota</taxon>
        <taxon>Actinomycetes</taxon>
        <taxon>Kitasatosporales</taxon>
        <taxon>Streptomycetaceae</taxon>
        <taxon>Streptomyces</taxon>
    </lineage>
</organism>
<dbReference type="GO" id="GO:0008168">
    <property type="term" value="F:methyltransferase activity"/>
    <property type="evidence" value="ECO:0007669"/>
    <property type="project" value="UniProtKB-KW"/>
</dbReference>
<dbReference type="InterPro" id="IPR029063">
    <property type="entry name" value="SAM-dependent_MTases_sf"/>
</dbReference>
<name>A0ABU2NV90_9ACTN</name>
<accession>A0ABU2NV90</accession>
<sequence length="272" mass="29332">MADDGRDGTRGDTIADKIDNTVPHSARVWNYLLGGKDNYEPDRQIGDHISRTWPGLALVARTSRHMLARAVRHLAADAGVRQFLDVGTGLPTVDNTHEVAQSVAPDARVVYVDNDPLVLVHAQALLTSTPEGATAYVDADLGDADTILAEAAEVLDMEQPVALILMGIIGHVADYDEARAMVRRLLDGLPSGSYLLYYDGTATSEAMLTAQEEYNRSGAVPYYVRTPEQIAGFFEGLDLVEPGVVPVTAWRPDPEPEPPATVDAYGGLARKP</sequence>
<keyword evidence="2" id="KW-0808">Transferase</keyword>
<gene>
    <name evidence="2" type="ORF">RM572_14245</name>
</gene>
<proteinExistence type="predicted"/>
<dbReference type="EMBL" id="JAVREQ010000011">
    <property type="protein sequence ID" value="MDT0379922.1"/>
    <property type="molecule type" value="Genomic_DNA"/>
</dbReference>
<evidence type="ECO:0000256" key="1">
    <source>
        <dbReference type="SAM" id="MobiDB-lite"/>
    </source>
</evidence>
<dbReference type="GO" id="GO:0032259">
    <property type="term" value="P:methylation"/>
    <property type="evidence" value="ECO:0007669"/>
    <property type="project" value="UniProtKB-KW"/>
</dbReference>
<dbReference type="Gene3D" id="3.40.50.150">
    <property type="entry name" value="Vaccinia Virus protein VP39"/>
    <property type="match status" value="1"/>
</dbReference>
<keyword evidence="3" id="KW-1185">Reference proteome</keyword>
<dbReference type="PIRSF" id="PIRSF017393">
    <property type="entry name" value="MTase_SAV2177"/>
    <property type="match status" value="1"/>
</dbReference>
<dbReference type="RefSeq" id="WP_311673693.1">
    <property type="nucleotide sequence ID" value="NZ_JAVREQ010000011.1"/>
</dbReference>
<protein>
    <submittedName>
        <fullName evidence="2">SAM-dependent methyltransferase</fullName>
        <ecNumber evidence="2">2.1.1.-</ecNumber>
    </submittedName>
</protein>
<evidence type="ECO:0000313" key="3">
    <source>
        <dbReference type="Proteomes" id="UP001183414"/>
    </source>
</evidence>